<proteinExistence type="predicted"/>
<comment type="caution">
    <text evidence="1">The sequence shown here is derived from an EMBL/GenBank/DDBJ whole genome shotgun (WGS) entry which is preliminary data.</text>
</comment>
<evidence type="ECO:0000313" key="1">
    <source>
        <dbReference type="EMBL" id="MZL32229.1"/>
    </source>
</evidence>
<dbReference type="InterPro" id="IPR015122">
    <property type="entry name" value="Tn916-Xis"/>
</dbReference>
<gene>
    <name evidence="1" type="ORF">GT728_03210</name>
</gene>
<evidence type="ECO:0000313" key="2">
    <source>
        <dbReference type="Proteomes" id="UP000477285"/>
    </source>
</evidence>
<name>A0A6L8SY26_9FIRM</name>
<reference evidence="1 2" key="1">
    <citation type="journal article" date="2019" name="Nat. Med.">
        <title>A library of human gut bacterial isolates paired with longitudinal multiomics data enables mechanistic microbiome research.</title>
        <authorList>
            <person name="Poyet M."/>
            <person name="Groussin M."/>
            <person name="Gibbons S.M."/>
            <person name="Avila-Pacheco J."/>
            <person name="Jiang X."/>
            <person name="Kearney S.M."/>
            <person name="Perrotta A.R."/>
            <person name="Berdy B."/>
            <person name="Zhao S."/>
            <person name="Lieberman T.D."/>
            <person name="Swanson P.K."/>
            <person name="Smith M."/>
            <person name="Roesemann S."/>
            <person name="Alexander J.E."/>
            <person name="Rich S.A."/>
            <person name="Livny J."/>
            <person name="Vlamakis H."/>
            <person name="Clish C."/>
            <person name="Bullock K."/>
            <person name="Deik A."/>
            <person name="Scott J."/>
            <person name="Pierce K.A."/>
            <person name="Xavier R.J."/>
            <person name="Alm E.J."/>
        </authorList>
    </citation>
    <scope>NUCLEOTIDE SEQUENCE [LARGE SCALE GENOMIC DNA]</scope>
    <source>
        <strain evidence="1 2">BIOML-A1</strain>
    </source>
</reference>
<dbReference type="InterPro" id="IPR038148">
    <property type="entry name" value="Tn1545/Tn916_Xis"/>
</dbReference>
<accession>A0A6L8SY26</accession>
<protein>
    <submittedName>
        <fullName evidence="1">Excisionase family DNA-binding protein</fullName>
    </submittedName>
</protein>
<dbReference type="Gene3D" id="3.90.105.50">
    <property type="match status" value="1"/>
</dbReference>
<dbReference type="AlphaFoldDB" id="A0A6L8SY26"/>
<dbReference type="NCBIfam" id="TIGR01764">
    <property type="entry name" value="excise"/>
    <property type="match status" value="1"/>
</dbReference>
<dbReference type="RefSeq" id="WP_119250752.1">
    <property type="nucleotide sequence ID" value="NZ_JBDMHZ010000001.1"/>
</dbReference>
<keyword evidence="1" id="KW-0238">DNA-binding</keyword>
<organism evidence="1 2">
    <name type="scientific">Blautia wexlerae</name>
    <dbReference type="NCBI Taxonomy" id="418240"/>
    <lineage>
        <taxon>Bacteria</taxon>
        <taxon>Bacillati</taxon>
        <taxon>Bacillota</taxon>
        <taxon>Clostridia</taxon>
        <taxon>Lachnospirales</taxon>
        <taxon>Lachnospiraceae</taxon>
        <taxon>Blautia</taxon>
    </lineage>
</organism>
<sequence>MMIALSEKYALTIDEAAQYFNIGKNKLRELVKEPGCTFVMYSGNRCLIKRQKFEKYLDSIVYL</sequence>
<dbReference type="Pfam" id="PF09035">
    <property type="entry name" value="Tn916-Xis"/>
    <property type="match status" value="1"/>
</dbReference>
<dbReference type="GO" id="GO:0003677">
    <property type="term" value="F:DNA binding"/>
    <property type="evidence" value="ECO:0007669"/>
    <property type="project" value="UniProtKB-KW"/>
</dbReference>
<dbReference type="InterPro" id="IPR010093">
    <property type="entry name" value="SinI_DNA-bd"/>
</dbReference>
<dbReference type="EMBL" id="WWVQ01000005">
    <property type="protein sequence ID" value="MZL32229.1"/>
    <property type="molecule type" value="Genomic_DNA"/>
</dbReference>
<dbReference type="Proteomes" id="UP000477285">
    <property type="component" value="Unassembled WGS sequence"/>
</dbReference>